<keyword evidence="1" id="KW-1133">Transmembrane helix</keyword>
<keyword evidence="3" id="KW-1185">Reference proteome</keyword>
<proteinExistence type="predicted"/>
<keyword evidence="1" id="KW-0812">Transmembrane</keyword>
<dbReference type="Proteomes" id="UP000184447">
    <property type="component" value="Unassembled WGS sequence"/>
</dbReference>
<sequence>SQFKKFNLFTHLLKLLTGILYHSLFNFQRSIYVFINFLLPSCDSLLRISLVSRVVKSFFKFIFRHIFLVLLATRNILSFMFNSYFNSFNYYNQLSLLSSLLLSISHYFLYCHTRHSLLTFK</sequence>
<accession>A0A1M5YB70</accession>
<evidence type="ECO:0000313" key="2">
    <source>
        <dbReference type="EMBL" id="SHI08743.1"/>
    </source>
</evidence>
<protein>
    <submittedName>
        <fullName evidence="2">Uncharacterized protein</fullName>
    </submittedName>
</protein>
<dbReference type="EMBL" id="FQXM01000075">
    <property type="protein sequence ID" value="SHI08743.1"/>
    <property type="molecule type" value="Genomic_DNA"/>
</dbReference>
<reference evidence="2 3" key="1">
    <citation type="submission" date="2016-11" db="EMBL/GenBank/DDBJ databases">
        <authorList>
            <person name="Jaros S."/>
            <person name="Januszkiewicz K."/>
            <person name="Wedrychowicz H."/>
        </authorList>
    </citation>
    <scope>NUCLEOTIDE SEQUENCE [LARGE SCALE GENOMIC DNA]</scope>
    <source>
        <strain evidence="2 3">DSM 8605</strain>
    </source>
</reference>
<feature type="non-terminal residue" evidence="2">
    <location>
        <position position="1"/>
    </location>
</feature>
<keyword evidence="1" id="KW-0472">Membrane</keyword>
<organism evidence="2 3">
    <name type="scientific">Clostridium grantii DSM 8605</name>
    <dbReference type="NCBI Taxonomy" id="1121316"/>
    <lineage>
        <taxon>Bacteria</taxon>
        <taxon>Bacillati</taxon>
        <taxon>Bacillota</taxon>
        <taxon>Clostridia</taxon>
        <taxon>Eubacteriales</taxon>
        <taxon>Clostridiaceae</taxon>
        <taxon>Clostridium</taxon>
    </lineage>
</organism>
<dbReference type="AlphaFoldDB" id="A0A1M5YB70"/>
<name>A0A1M5YB70_9CLOT</name>
<feature type="transmembrane region" description="Helical" evidence="1">
    <location>
        <begin position="62"/>
        <end position="84"/>
    </location>
</feature>
<gene>
    <name evidence="2" type="ORF">SAMN02745207_04300</name>
</gene>
<feature type="transmembrane region" description="Helical" evidence="1">
    <location>
        <begin position="90"/>
        <end position="111"/>
    </location>
</feature>
<evidence type="ECO:0000256" key="1">
    <source>
        <dbReference type="SAM" id="Phobius"/>
    </source>
</evidence>
<evidence type="ECO:0000313" key="3">
    <source>
        <dbReference type="Proteomes" id="UP000184447"/>
    </source>
</evidence>